<proteinExistence type="predicted"/>
<gene>
    <name evidence="1" type="ORF">JETT_3490</name>
</gene>
<accession>A0A533Q6M7</accession>
<dbReference type="PIRSF" id="PIRSF024492">
    <property type="entry name" value="UCP024492"/>
    <property type="match status" value="1"/>
</dbReference>
<evidence type="ECO:0000313" key="2">
    <source>
        <dbReference type="Proteomes" id="UP000319783"/>
    </source>
</evidence>
<dbReference type="Proteomes" id="UP000319783">
    <property type="component" value="Unassembled WGS sequence"/>
</dbReference>
<reference evidence="1 2" key="1">
    <citation type="submission" date="2019-04" db="EMBL/GenBank/DDBJ databases">
        <title>Genome of a novel bacterium Candidatus Jettenia ecosi reconstructed from metagenome of an anammox bioreactor.</title>
        <authorList>
            <person name="Mardanov A.V."/>
            <person name="Beletsky A.V."/>
            <person name="Ravin N.V."/>
            <person name="Botchkova E.A."/>
            <person name="Litti Y.V."/>
            <person name="Nozhevnikova A.N."/>
        </authorList>
    </citation>
    <scope>NUCLEOTIDE SEQUENCE [LARGE SCALE GENOMIC DNA]</scope>
    <source>
        <strain evidence="1">J2</strain>
    </source>
</reference>
<sequence>MLTVWTIGHSARTLGEFFELLTANGIEAVADVRRYAASRKHPHFNRDALRNALSGIGVGYAPMPELGGRRRPRPDSQNTVWRSESFRGYADYMETEEFRAGIERLMELARRHRTVIMCAEAVWWRCHRSLIADYLKAGGVCVRHIISGKRNEIHPYTSAARLKNGRLSYRRANEST</sequence>
<evidence type="ECO:0008006" key="3">
    <source>
        <dbReference type="Google" id="ProtNLM"/>
    </source>
</evidence>
<dbReference type="InterPro" id="IPR014519">
    <property type="entry name" value="UCP024492"/>
</dbReference>
<evidence type="ECO:0000313" key="1">
    <source>
        <dbReference type="EMBL" id="TLD40258.1"/>
    </source>
</evidence>
<dbReference type="InterPro" id="IPR007438">
    <property type="entry name" value="DUF488"/>
</dbReference>
<protein>
    <recommendedName>
        <fullName evidence="3">DUF488 domain-containing protein</fullName>
    </recommendedName>
</protein>
<dbReference type="EMBL" id="SULG01000116">
    <property type="protein sequence ID" value="TLD40258.1"/>
    <property type="molecule type" value="Genomic_DNA"/>
</dbReference>
<organism evidence="1 2">
    <name type="scientific">Candidatus Jettenia ecosi</name>
    <dbReference type="NCBI Taxonomy" id="2494326"/>
    <lineage>
        <taxon>Bacteria</taxon>
        <taxon>Pseudomonadati</taxon>
        <taxon>Planctomycetota</taxon>
        <taxon>Candidatus Brocadiia</taxon>
        <taxon>Candidatus Brocadiales</taxon>
        <taxon>Candidatus Brocadiaceae</taxon>
        <taxon>Candidatus Jettenia</taxon>
    </lineage>
</organism>
<dbReference type="Pfam" id="PF04343">
    <property type="entry name" value="DUF488"/>
    <property type="match status" value="1"/>
</dbReference>
<name>A0A533Q6M7_9BACT</name>
<dbReference type="PANTHER" id="PTHR39337">
    <property type="entry name" value="BLR5642 PROTEIN"/>
    <property type="match status" value="1"/>
</dbReference>
<comment type="caution">
    <text evidence="1">The sequence shown here is derived from an EMBL/GenBank/DDBJ whole genome shotgun (WGS) entry which is preliminary data.</text>
</comment>
<dbReference type="AlphaFoldDB" id="A0A533Q6M7"/>
<dbReference type="PANTHER" id="PTHR39337:SF1">
    <property type="entry name" value="BLR5642 PROTEIN"/>
    <property type="match status" value="1"/>
</dbReference>